<accession>A0A5C5WQF7</accession>
<protein>
    <recommendedName>
        <fullName evidence="4">GH10 domain-containing protein</fullName>
    </recommendedName>
</protein>
<keyword evidence="3" id="KW-0624">Polysaccharide degradation</keyword>
<name>A0A5C5WQF7_9BACT</name>
<dbReference type="GO" id="GO:0004553">
    <property type="term" value="F:hydrolase activity, hydrolyzing O-glycosyl compounds"/>
    <property type="evidence" value="ECO:0007669"/>
    <property type="project" value="InterPro"/>
</dbReference>
<keyword evidence="6" id="KW-1185">Reference proteome</keyword>
<sequence length="499" mass="55159">MGQLLFDVPDAARDFIAGSLWKDAYVCGIEGVPFQSQNRFDGSRLTIHREISNSGKLHLTCRIPNVGYRSLSTCSLRCLDEEAHLLPLELARGSCYRARVQSDIWKRSGLVLSEKFLDLLDRGTREFLIATSCRADLTKSSEASIRAIELLELANTELGESYSMQSIAFRKQRETQLGTLIAATVVPPSPVGSNTADKFVSAFNAAAVRMNWADIETDSGAFDFDQADQTISFCAANGQRIIGGPLIDFRTRLMPHWLYLFEDDFESFLKAAIHYVETTVAKFRGRVQLWNCATGLNTPGPIAMDDEQTMRLAVGILQAVRRTDPNTPVVMSFDQPFGEYLGKDRDGLSPLHFADALVRSGLGMAGIGLECRFFYQEHATQPRSTVDFGQMIDRWATLGMPMLVQLSAPGGKGPDPLAQAPTDVLEYAASNNDPAADQLRIAGPLIRTLLAKHIVHGIVWDGWCDQVPHVMTHGGLVDDMGQPRPLLEYLTRVRSEFLA</sequence>
<dbReference type="InterPro" id="IPR001000">
    <property type="entry name" value="GH10_dom"/>
</dbReference>
<evidence type="ECO:0000313" key="5">
    <source>
        <dbReference type="EMBL" id="TWT52389.1"/>
    </source>
</evidence>
<dbReference type="SUPFAM" id="SSF51445">
    <property type="entry name" value="(Trans)glycosidases"/>
    <property type="match status" value="1"/>
</dbReference>
<organism evidence="5 6">
    <name type="scientific">Rubripirellula amarantea</name>
    <dbReference type="NCBI Taxonomy" id="2527999"/>
    <lineage>
        <taxon>Bacteria</taxon>
        <taxon>Pseudomonadati</taxon>
        <taxon>Planctomycetota</taxon>
        <taxon>Planctomycetia</taxon>
        <taxon>Pirellulales</taxon>
        <taxon>Pirellulaceae</taxon>
        <taxon>Rubripirellula</taxon>
    </lineage>
</organism>
<evidence type="ECO:0000256" key="2">
    <source>
        <dbReference type="ARBA" id="ARBA00023277"/>
    </source>
</evidence>
<dbReference type="Pfam" id="PF00331">
    <property type="entry name" value="Glyco_hydro_10"/>
    <property type="match status" value="1"/>
</dbReference>
<dbReference type="Proteomes" id="UP000316598">
    <property type="component" value="Unassembled WGS sequence"/>
</dbReference>
<dbReference type="EMBL" id="SJPI01000001">
    <property type="protein sequence ID" value="TWT52389.1"/>
    <property type="molecule type" value="Genomic_DNA"/>
</dbReference>
<evidence type="ECO:0000256" key="3">
    <source>
        <dbReference type="ARBA" id="ARBA00023326"/>
    </source>
</evidence>
<dbReference type="Gene3D" id="3.20.20.80">
    <property type="entry name" value="Glycosidases"/>
    <property type="match status" value="1"/>
</dbReference>
<comment type="caution">
    <text evidence="5">The sequence shown here is derived from an EMBL/GenBank/DDBJ whole genome shotgun (WGS) entry which is preliminary data.</text>
</comment>
<evidence type="ECO:0000259" key="4">
    <source>
        <dbReference type="Pfam" id="PF00331"/>
    </source>
</evidence>
<dbReference type="AlphaFoldDB" id="A0A5C5WQF7"/>
<dbReference type="RefSeq" id="WP_146512773.1">
    <property type="nucleotide sequence ID" value="NZ_SJPI01000001.1"/>
</dbReference>
<evidence type="ECO:0000313" key="6">
    <source>
        <dbReference type="Proteomes" id="UP000316598"/>
    </source>
</evidence>
<proteinExistence type="predicted"/>
<dbReference type="GO" id="GO:0000272">
    <property type="term" value="P:polysaccharide catabolic process"/>
    <property type="evidence" value="ECO:0007669"/>
    <property type="project" value="UniProtKB-KW"/>
</dbReference>
<dbReference type="OrthoDB" id="290971at2"/>
<gene>
    <name evidence="5" type="ORF">Pla22_00130</name>
</gene>
<evidence type="ECO:0000256" key="1">
    <source>
        <dbReference type="ARBA" id="ARBA00022801"/>
    </source>
</evidence>
<keyword evidence="1" id="KW-0378">Hydrolase</keyword>
<dbReference type="InterPro" id="IPR017853">
    <property type="entry name" value="GH"/>
</dbReference>
<reference evidence="5 6" key="1">
    <citation type="submission" date="2019-02" db="EMBL/GenBank/DDBJ databases">
        <title>Deep-cultivation of Planctomycetes and their phenomic and genomic characterization uncovers novel biology.</title>
        <authorList>
            <person name="Wiegand S."/>
            <person name="Jogler M."/>
            <person name="Boedeker C."/>
            <person name="Pinto D."/>
            <person name="Vollmers J."/>
            <person name="Rivas-Marin E."/>
            <person name="Kohn T."/>
            <person name="Peeters S.H."/>
            <person name="Heuer A."/>
            <person name="Rast P."/>
            <person name="Oberbeckmann S."/>
            <person name="Bunk B."/>
            <person name="Jeske O."/>
            <person name="Meyerdierks A."/>
            <person name="Storesund J.E."/>
            <person name="Kallscheuer N."/>
            <person name="Luecker S."/>
            <person name="Lage O.M."/>
            <person name="Pohl T."/>
            <person name="Merkel B.J."/>
            <person name="Hornburger P."/>
            <person name="Mueller R.-W."/>
            <person name="Bruemmer F."/>
            <person name="Labrenz M."/>
            <person name="Spormann A.M."/>
            <person name="Op Den Camp H."/>
            <person name="Overmann J."/>
            <person name="Amann R."/>
            <person name="Jetten M.S.M."/>
            <person name="Mascher T."/>
            <person name="Medema M.H."/>
            <person name="Devos D.P."/>
            <person name="Kaster A.-K."/>
            <person name="Ovreas L."/>
            <person name="Rohde M."/>
            <person name="Galperin M.Y."/>
            <person name="Jogler C."/>
        </authorList>
    </citation>
    <scope>NUCLEOTIDE SEQUENCE [LARGE SCALE GENOMIC DNA]</scope>
    <source>
        <strain evidence="5 6">Pla22</strain>
    </source>
</reference>
<keyword evidence="2" id="KW-0119">Carbohydrate metabolism</keyword>
<feature type="domain" description="GH10" evidence="4">
    <location>
        <begin position="207"/>
        <end position="291"/>
    </location>
</feature>